<accession>A0A225UXK3</accession>
<dbReference type="Proteomes" id="UP000198211">
    <property type="component" value="Unassembled WGS sequence"/>
</dbReference>
<feature type="signal peptide" evidence="1">
    <location>
        <begin position="1"/>
        <end position="24"/>
    </location>
</feature>
<organism evidence="2 3">
    <name type="scientific">Phytophthora megakarya</name>
    <dbReference type="NCBI Taxonomy" id="4795"/>
    <lineage>
        <taxon>Eukaryota</taxon>
        <taxon>Sar</taxon>
        <taxon>Stramenopiles</taxon>
        <taxon>Oomycota</taxon>
        <taxon>Peronosporomycetes</taxon>
        <taxon>Peronosporales</taxon>
        <taxon>Peronosporaceae</taxon>
        <taxon>Phytophthora</taxon>
    </lineage>
</organism>
<protein>
    <submittedName>
        <fullName evidence="2">RxLR effector protein</fullName>
    </submittedName>
</protein>
<keyword evidence="1" id="KW-0732">Signal</keyword>
<reference evidence="3" key="1">
    <citation type="submission" date="2017-03" db="EMBL/GenBank/DDBJ databases">
        <title>Phytopthora megakarya and P. palmivora, two closely related causual agents of cacao black pod achieved similar genome size and gene model numbers by different mechanisms.</title>
        <authorList>
            <person name="Ali S."/>
            <person name="Shao J."/>
            <person name="Larry D.J."/>
            <person name="Kronmiller B."/>
            <person name="Shen D."/>
            <person name="Strem M.D."/>
            <person name="Melnick R.L."/>
            <person name="Guiltinan M.J."/>
            <person name="Tyler B.M."/>
            <person name="Meinhardt L.W."/>
            <person name="Bailey B.A."/>
        </authorList>
    </citation>
    <scope>NUCLEOTIDE SEQUENCE [LARGE SCALE GENOMIC DNA]</scope>
    <source>
        <strain evidence="3">zdho120</strain>
    </source>
</reference>
<proteinExistence type="predicted"/>
<evidence type="ECO:0000313" key="3">
    <source>
        <dbReference type="Proteomes" id="UP000198211"/>
    </source>
</evidence>
<feature type="non-terminal residue" evidence="2">
    <location>
        <position position="104"/>
    </location>
</feature>
<feature type="chain" id="PRO_5013302327" evidence="1">
    <location>
        <begin position="25"/>
        <end position="104"/>
    </location>
</feature>
<evidence type="ECO:0000256" key="1">
    <source>
        <dbReference type="SAM" id="SignalP"/>
    </source>
</evidence>
<keyword evidence="3" id="KW-1185">Reference proteome</keyword>
<gene>
    <name evidence="2" type="ORF">PHMEG_00031706</name>
</gene>
<dbReference type="EMBL" id="NBNE01010155">
    <property type="protein sequence ID" value="OWY97703.1"/>
    <property type="molecule type" value="Genomic_DNA"/>
</dbReference>
<evidence type="ECO:0000313" key="2">
    <source>
        <dbReference type="EMBL" id="OWY97703.1"/>
    </source>
</evidence>
<comment type="caution">
    <text evidence="2">The sequence shown here is derived from an EMBL/GenBank/DDBJ whole genome shotgun (WGS) entry which is preliminary data.</text>
</comment>
<sequence length="104" mass="11381">MASPRRITCIVALIMALLVSSVTAQLDQNMEMVEIPKAQSTGATGEAKTTIRSLRSGGDFAAEVSHKEERLSNDLRLLWLGYMHKYRTTMSAANNDVLDIVKAA</sequence>
<name>A0A225UXK3_9STRA</name>
<dbReference type="AlphaFoldDB" id="A0A225UXK3"/>